<gene>
    <name evidence="1" type="ORF">AB8998_07245</name>
</gene>
<name>A0ABV4C034_9MYCO</name>
<comment type="caution">
    <text evidence="1">The sequence shown here is derived from an EMBL/GenBank/DDBJ whole genome shotgun (WGS) entry which is preliminary data.</text>
</comment>
<proteinExistence type="predicted"/>
<dbReference type="EMBL" id="JBGEDP010000001">
    <property type="protein sequence ID" value="MEY8014816.1"/>
    <property type="molecule type" value="Genomic_DNA"/>
</dbReference>
<evidence type="ECO:0000313" key="2">
    <source>
        <dbReference type="Proteomes" id="UP001564760"/>
    </source>
</evidence>
<sequence>MPRTGRIDFEGGVRPMTWREGLSSFVGRLPARQIGRAASWDGGTAVKTRTVRVGQLDVASAGASVWVVAGPVRKDAGSRAGAVLDRMASMGPHFRVGLGPSPHTRRWRYTEKPSRNAKATVDISGCATAQQVLDRVVGHPVAAPISVAQAGEYLCVRFDHGIGDAHLMTETVAALSHATDGFADPPPVPTITSPVRVAIGHNLKAGLSEVTRQAVGLAQARSFPSLAGQSAACRGAPAAEGAGAPGDAGVTGGYRAVFVKSEERFADQVRAWRDATGGCTSLTALLMWSICRALRDAGVTLADDCGVLVDLRRFLPAGAHTLANFCTVARVRGAADTSYEKFSAELRATAESVGPLVKLAAYLGSTRLCAALRGRRGQPWWVAGSPQGSVVHLTISDISKMPALAKIAWTRPAEAELAVALPPGSPAHLSTALRVTAHGSVQVTATFPAALVAVDTVRGALQAALTLENLCAPPEITCAVDGNSAA</sequence>
<reference evidence="1 2" key="1">
    <citation type="submission" date="2024-08" db="EMBL/GenBank/DDBJ databases">
        <title>Mycobacterium servetensis sp. nov., a novel rapid-growing mycobacterial species recovered from a human patient in Zaragoza, Spain.</title>
        <authorList>
            <person name="Tristancho-Baro A.I."/>
            <person name="Buenestado-Serrano S."/>
            <person name="Garcia De Viedma D."/>
            <person name="Milagro-Beamonte A."/>
            <person name="Burillo N."/>
            <person name="Sanz S."/>
            <person name="Lopez-Calleja A.I."/>
            <person name="Penas-Utrilla D."/>
            <person name="Guardingo M."/>
            <person name="Garcia M.J."/>
            <person name="Vinuelas-Bayon J."/>
        </authorList>
    </citation>
    <scope>NUCLEOTIDE SEQUENCE [LARGE SCALE GENOMIC DNA]</scope>
    <source>
        <strain evidence="2">HUMS_12744610</strain>
    </source>
</reference>
<dbReference type="RefSeq" id="WP_369737233.1">
    <property type="nucleotide sequence ID" value="NZ_JBGEDP010000001.1"/>
</dbReference>
<dbReference type="Proteomes" id="UP001564760">
    <property type="component" value="Unassembled WGS sequence"/>
</dbReference>
<evidence type="ECO:0000313" key="1">
    <source>
        <dbReference type="EMBL" id="MEY8014816.1"/>
    </source>
</evidence>
<evidence type="ECO:0008006" key="3">
    <source>
        <dbReference type="Google" id="ProtNLM"/>
    </source>
</evidence>
<accession>A0ABV4C034</accession>
<organism evidence="1 2">
    <name type="scientific">Mycobacterium servetii</name>
    <dbReference type="NCBI Taxonomy" id="3237418"/>
    <lineage>
        <taxon>Bacteria</taxon>
        <taxon>Bacillati</taxon>
        <taxon>Actinomycetota</taxon>
        <taxon>Actinomycetes</taxon>
        <taxon>Mycobacteriales</taxon>
        <taxon>Mycobacteriaceae</taxon>
        <taxon>Mycobacterium</taxon>
    </lineage>
</organism>
<protein>
    <recommendedName>
        <fullName evidence="3">Condensation domain-containing protein</fullName>
    </recommendedName>
</protein>
<keyword evidence="2" id="KW-1185">Reference proteome</keyword>